<protein>
    <recommendedName>
        <fullName evidence="4">Lipoprotein</fullName>
    </recommendedName>
</protein>
<comment type="caution">
    <text evidence="2">The sequence shown here is derived from an EMBL/GenBank/DDBJ whole genome shotgun (WGS) entry which is preliminary data.</text>
</comment>
<reference evidence="2" key="1">
    <citation type="submission" date="2019-12" db="EMBL/GenBank/DDBJ databases">
        <title>Comparative genomics gives insights into the taxonomy of the Azoarcus-Aromatoleum group and reveals separate origins of nif in the plant-associated Azoarcus and non-plant-associated Aromatoleum sub-groups.</title>
        <authorList>
            <person name="Lafos M."/>
            <person name="Maluk M."/>
            <person name="Batista M."/>
            <person name="Junghare M."/>
            <person name="Carmona M."/>
            <person name="Faoro H."/>
            <person name="Cruz L.M."/>
            <person name="Battistoni F."/>
            <person name="De Souza E."/>
            <person name="Pedrosa F."/>
            <person name="Chen W.-M."/>
            <person name="Poole P.S."/>
            <person name="Dixon R.A."/>
            <person name="James E.K."/>
        </authorList>
    </citation>
    <scope>NUCLEOTIDE SEQUENCE</scope>
    <source>
        <strain evidence="2">NSC3</strain>
    </source>
</reference>
<evidence type="ECO:0000313" key="2">
    <source>
        <dbReference type="EMBL" id="NMG04493.1"/>
    </source>
</evidence>
<feature type="chain" id="PRO_5037501393" description="Lipoprotein" evidence="1">
    <location>
        <begin position="27"/>
        <end position="666"/>
    </location>
</feature>
<dbReference type="AlphaFoldDB" id="A0A972JBU0"/>
<sequence length="666" mass="72621">MHNLKPKKLRTLILATLTVAALSACAPLDVVDGGGFSGFLSGARNVEINGIKLAQSDNFRMGGLEQLPRVRTTSDLRSLEQNIKLMTQARDQAFAQEEVALGVILGHVAAQMAALQATVVSSSREAVADLRDSRGSAVRLKPGAYAILPALHTEARATMAALPAMTETLAQTSPFFSFEHAVRVEVAQAGSGGALLEALRAINRALETTNNALGTVTGQGAPIQSATASGAVSASLYTDMPANTPFALPNGAIAERVVEANATYFVLHNPTDSIVIVPPNQLGYFPKPPEFSQLRKQAAPIMVRIAENIREDREMRRQVSDYQWSNFSGVNQAFGGYTTVGYSTYTPGFLGPDGSLTRDLQVRDRARELSRNDRNPFGRAVKLTRNAFDEASRWGCHESYAEFREFVERDGFDEWLKQGGMHGGPSIGVDARSRYADMIFRGPNAESLQVNCHRMLDRHLYQTSNYYVGEDRVVRDAAELYALSAVVRNIHIMDERFDAYEDMATIVPVAGNVISALRCIGQDAGRPVAYVASEGYRRISSYREYASPLMIEPQGETTTRERVENGLDCAAAIPALGQSITGARMALRIKEAFPDASAAGRMMDVLELFNTRLTRRDTEIVGRIAALPNTASSVRQGQVIKDLYDLAQNTNSMLDFREGLITVLGQ</sequence>
<dbReference type="PROSITE" id="PS51257">
    <property type="entry name" value="PROKAR_LIPOPROTEIN"/>
    <property type="match status" value="1"/>
</dbReference>
<organism evidence="2 3">
    <name type="scientific">Azoarcus taiwanensis</name>
    <dbReference type="NCBI Taxonomy" id="666964"/>
    <lineage>
        <taxon>Bacteria</taxon>
        <taxon>Pseudomonadati</taxon>
        <taxon>Pseudomonadota</taxon>
        <taxon>Betaproteobacteria</taxon>
        <taxon>Rhodocyclales</taxon>
        <taxon>Zoogloeaceae</taxon>
        <taxon>Azoarcus</taxon>
    </lineage>
</organism>
<keyword evidence="1" id="KW-0732">Signal</keyword>
<evidence type="ECO:0008006" key="4">
    <source>
        <dbReference type="Google" id="ProtNLM"/>
    </source>
</evidence>
<feature type="signal peptide" evidence="1">
    <location>
        <begin position="1"/>
        <end position="26"/>
    </location>
</feature>
<evidence type="ECO:0000313" key="3">
    <source>
        <dbReference type="Proteomes" id="UP000599523"/>
    </source>
</evidence>
<accession>A0A972JBU0</accession>
<proteinExistence type="predicted"/>
<dbReference type="EMBL" id="WTVM01000126">
    <property type="protein sequence ID" value="NMG04493.1"/>
    <property type="molecule type" value="Genomic_DNA"/>
</dbReference>
<name>A0A972JBU0_9RHOO</name>
<evidence type="ECO:0000256" key="1">
    <source>
        <dbReference type="SAM" id="SignalP"/>
    </source>
</evidence>
<dbReference type="Proteomes" id="UP000599523">
    <property type="component" value="Unassembled WGS sequence"/>
</dbReference>
<gene>
    <name evidence="2" type="ORF">GPA21_16175</name>
</gene>
<keyword evidence="3" id="KW-1185">Reference proteome</keyword>